<keyword evidence="10" id="KW-1185">Reference proteome</keyword>
<dbReference type="PANTHER" id="PTHR11048:SF5">
    <property type="entry name" value="DECAPRENYL-PHOSPHATE PHOSPHORIBOSYLTRANSFERASE"/>
    <property type="match status" value="1"/>
</dbReference>
<feature type="transmembrane region" description="Helical" evidence="6">
    <location>
        <begin position="213"/>
        <end position="232"/>
    </location>
</feature>
<feature type="transmembrane region" description="Helical" evidence="6">
    <location>
        <begin position="39"/>
        <end position="60"/>
    </location>
</feature>
<dbReference type="InterPro" id="IPR039653">
    <property type="entry name" value="Prenyltransferase"/>
</dbReference>
<evidence type="ECO:0000256" key="3">
    <source>
        <dbReference type="ARBA" id="ARBA00022692"/>
    </source>
</evidence>
<keyword evidence="2" id="KW-1003">Cell membrane</keyword>
<dbReference type="Gene3D" id="1.10.357.140">
    <property type="entry name" value="UbiA prenyltransferase"/>
    <property type="match status" value="1"/>
</dbReference>
<keyword evidence="7" id="KW-0808">Transferase</keyword>
<dbReference type="RefSeq" id="WP_183347338.1">
    <property type="nucleotide sequence ID" value="NZ_BLXY01000003.1"/>
</dbReference>
<dbReference type="PANTHER" id="PTHR11048">
    <property type="entry name" value="PRENYLTRANSFERASES"/>
    <property type="match status" value="1"/>
</dbReference>
<evidence type="ECO:0000313" key="7">
    <source>
        <dbReference type="EMBL" id="GFO64360.1"/>
    </source>
</evidence>
<reference evidence="9" key="1">
    <citation type="submission" date="2020-06" db="EMBL/GenBank/DDBJ databases">
        <title>Draft genomic sequecing of Geomonas sp. Red736.</title>
        <authorList>
            <person name="Itoh H."/>
            <person name="Xu Z.X."/>
            <person name="Ushijima N."/>
            <person name="Masuda Y."/>
            <person name="Shiratori Y."/>
            <person name="Senoo K."/>
        </authorList>
    </citation>
    <scope>NUCLEOTIDE SEQUENCE [LARGE SCALE GENOMIC DNA]</scope>
    <source>
        <strain evidence="9">Red736</strain>
    </source>
</reference>
<organism evidence="7 9">
    <name type="scientific">Geomonas paludis</name>
    <dbReference type="NCBI Taxonomy" id="2740185"/>
    <lineage>
        <taxon>Bacteria</taxon>
        <taxon>Pseudomonadati</taxon>
        <taxon>Thermodesulfobacteriota</taxon>
        <taxon>Desulfuromonadia</taxon>
        <taxon>Geobacterales</taxon>
        <taxon>Geobacteraceae</taxon>
        <taxon>Geomonas</taxon>
    </lineage>
</organism>
<gene>
    <name evidence="7" type="ORF">GMPD_22790</name>
    <name evidence="8" type="ORF">M1B72_13035</name>
</gene>
<keyword evidence="3 6" id="KW-0812">Transmembrane</keyword>
<evidence type="ECO:0000313" key="9">
    <source>
        <dbReference type="Proteomes" id="UP000568888"/>
    </source>
</evidence>
<reference evidence="7" key="2">
    <citation type="journal article" date="2021" name="Int. J. Syst. Evol. Microbiol.">
        <title>Geomonas silvestris sp. nov., Geomonas paludis sp. nov. and Geomonas limicola sp. nov., isolated from terrestrial environments, and emended description of the genus Geomonas.</title>
        <authorList>
            <person name="Itoh H."/>
            <person name="Xu Z."/>
            <person name="Masuda Y."/>
            <person name="Ushijima N."/>
            <person name="Hayakawa C."/>
            <person name="Shiratori Y."/>
            <person name="Senoo K."/>
        </authorList>
    </citation>
    <scope>NUCLEOTIDE SEQUENCE</scope>
    <source>
        <strain evidence="7">Red736</strain>
    </source>
</reference>
<reference evidence="8" key="3">
    <citation type="submission" date="2022-04" db="EMBL/GenBank/DDBJ databases">
        <authorList>
            <person name="Liu G."/>
        </authorList>
    </citation>
    <scope>NUCLEOTIDE SEQUENCE</scope>
    <source>
        <strain evidence="8">RG22</strain>
    </source>
</reference>
<accession>A0A6V8MWA2</accession>
<protein>
    <submittedName>
        <fullName evidence="7">Decaprenyl-phosphate phosphoribosyltransferase</fullName>
    </submittedName>
    <submittedName>
        <fullName evidence="8">UbiA family prenyltransferase</fullName>
    </submittedName>
</protein>
<dbReference type="Pfam" id="PF01040">
    <property type="entry name" value="UbiA"/>
    <property type="match status" value="1"/>
</dbReference>
<evidence type="ECO:0000313" key="8">
    <source>
        <dbReference type="EMBL" id="UPU34375.1"/>
    </source>
</evidence>
<dbReference type="Proteomes" id="UP000568888">
    <property type="component" value="Unassembled WGS sequence"/>
</dbReference>
<keyword evidence="4 6" id="KW-1133">Transmembrane helix</keyword>
<evidence type="ECO:0000256" key="1">
    <source>
        <dbReference type="ARBA" id="ARBA00004141"/>
    </source>
</evidence>
<dbReference type="EMBL" id="BLXY01000003">
    <property type="protein sequence ID" value="GFO64360.1"/>
    <property type="molecule type" value="Genomic_DNA"/>
</dbReference>
<feature type="transmembrane region" description="Helical" evidence="6">
    <location>
        <begin position="12"/>
        <end position="33"/>
    </location>
</feature>
<evidence type="ECO:0000256" key="5">
    <source>
        <dbReference type="ARBA" id="ARBA00023136"/>
    </source>
</evidence>
<feature type="transmembrane region" description="Helical" evidence="6">
    <location>
        <begin position="149"/>
        <end position="175"/>
    </location>
</feature>
<dbReference type="AlphaFoldDB" id="A0A6V8MWA2"/>
<feature type="transmembrane region" description="Helical" evidence="6">
    <location>
        <begin position="112"/>
        <end position="128"/>
    </location>
</feature>
<evidence type="ECO:0000313" key="10">
    <source>
        <dbReference type="Proteomes" id="UP000831485"/>
    </source>
</evidence>
<dbReference type="GO" id="GO:0005886">
    <property type="term" value="C:plasma membrane"/>
    <property type="evidence" value="ECO:0007669"/>
    <property type="project" value="TreeGrafter"/>
</dbReference>
<dbReference type="GO" id="GO:0016765">
    <property type="term" value="F:transferase activity, transferring alkyl or aryl (other than methyl) groups"/>
    <property type="evidence" value="ECO:0007669"/>
    <property type="project" value="InterPro"/>
</dbReference>
<dbReference type="InterPro" id="IPR000537">
    <property type="entry name" value="UbiA_prenyltransferase"/>
</dbReference>
<name>A0A6V8MWA2_9BACT</name>
<feature type="transmembrane region" description="Helical" evidence="6">
    <location>
        <begin position="239"/>
        <end position="256"/>
    </location>
</feature>
<feature type="transmembrane region" description="Helical" evidence="6">
    <location>
        <begin position="88"/>
        <end position="106"/>
    </location>
</feature>
<keyword evidence="7" id="KW-0328">Glycosyltransferase</keyword>
<evidence type="ECO:0000256" key="2">
    <source>
        <dbReference type="ARBA" id="ARBA00022475"/>
    </source>
</evidence>
<sequence>MPYAPYLELARIPHWIKNILVLPGILIALMMGLPMPPSWHVIMLMALFAVGFAASANYVINEWLDAPFDKYHPLKKDRPSVTGRVSRGGVYLEYALLCVASLLLAAQINRMFLYNVVWLLLMGVVYNVKPLRTKEKPYLDVLSESVNNIIRFMLGWSTITSVYLPSSSILISYWMGGAFLMAVKRLAEYRYIGDRDSAALYRLSFKSYTEEKLLISILFYAIVSIFFWGVFLVKYKIEFIISVPFFALLFCWYLKLGLRENSVAQRPESLYKEYGLLSYCVFLVALLLVLTFCEIEALHTFLRTDLISI</sequence>
<feature type="transmembrane region" description="Helical" evidence="6">
    <location>
        <begin position="276"/>
        <end position="293"/>
    </location>
</feature>
<dbReference type="Proteomes" id="UP000831485">
    <property type="component" value="Chromosome"/>
</dbReference>
<evidence type="ECO:0000256" key="6">
    <source>
        <dbReference type="SAM" id="Phobius"/>
    </source>
</evidence>
<dbReference type="GO" id="GO:0009247">
    <property type="term" value="P:glycolipid biosynthetic process"/>
    <property type="evidence" value="ECO:0007669"/>
    <property type="project" value="TreeGrafter"/>
</dbReference>
<proteinExistence type="predicted"/>
<evidence type="ECO:0000256" key="4">
    <source>
        <dbReference type="ARBA" id="ARBA00022989"/>
    </source>
</evidence>
<dbReference type="InterPro" id="IPR044878">
    <property type="entry name" value="UbiA_sf"/>
</dbReference>
<keyword evidence="5 6" id="KW-0472">Membrane</keyword>
<dbReference type="EMBL" id="CP096574">
    <property type="protein sequence ID" value="UPU34375.1"/>
    <property type="molecule type" value="Genomic_DNA"/>
</dbReference>
<dbReference type="GO" id="GO:0016757">
    <property type="term" value="F:glycosyltransferase activity"/>
    <property type="evidence" value="ECO:0007669"/>
    <property type="project" value="UniProtKB-KW"/>
</dbReference>
<comment type="subcellular location">
    <subcellularLocation>
        <location evidence="1">Membrane</location>
        <topology evidence="1">Multi-pass membrane protein</topology>
    </subcellularLocation>
</comment>